<evidence type="ECO:0000313" key="12">
    <source>
        <dbReference type="EMBL" id="MBT0961303.1"/>
    </source>
</evidence>
<dbReference type="Pfam" id="PF00999">
    <property type="entry name" value="Na_H_Exchanger"/>
    <property type="match status" value="1"/>
</dbReference>
<dbReference type="InterPro" id="IPR038770">
    <property type="entry name" value="Na+/solute_symporter_sf"/>
</dbReference>
<dbReference type="PANTHER" id="PTHR43562">
    <property type="entry name" value="NAPA-TYPE SODIUM/HYDROGEN ANTIPORTER"/>
    <property type="match status" value="1"/>
</dbReference>
<dbReference type="GO" id="GO:0006814">
    <property type="term" value="P:sodium ion transport"/>
    <property type="evidence" value="ECO:0007669"/>
    <property type="project" value="UniProtKB-KW"/>
</dbReference>
<feature type="transmembrane region" description="Helical" evidence="10">
    <location>
        <begin position="219"/>
        <end position="239"/>
    </location>
</feature>
<evidence type="ECO:0000256" key="8">
    <source>
        <dbReference type="ARBA" id="ARBA00023136"/>
    </source>
</evidence>
<keyword evidence="5 10" id="KW-1133">Transmembrane helix</keyword>
<dbReference type="PANTHER" id="PTHR43562:SF3">
    <property type="entry name" value="SODIUM ION_PROTON EXCHANGER (EUROFUNG)"/>
    <property type="match status" value="1"/>
</dbReference>
<evidence type="ECO:0000256" key="4">
    <source>
        <dbReference type="ARBA" id="ARBA00022692"/>
    </source>
</evidence>
<gene>
    <name evidence="12" type="ORF">I8J34_08950</name>
</gene>
<feature type="transmembrane region" description="Helical" evidence="10">
    <location>
        <begin position="146"/>
        <end position="168"/>
    </location>
</feature>
<evidence type="ECO:0000313" key="13">
    <source>
        <dbReference type="Proteomes" id="UP000694660"/>
    </source>
</evidence>
<comment type="subcellular location">
    <subcellularLocation>
        <location evidence="1">Membrane</location>
        <topology evidence="1">Multi-pass membrane protein</topology>
    </subcellularLocation>
</comment>
<dbReference type="GO" id="GO:0015297">
    <property type="term" value="F:antiporter activity"/>
    <property type="evidence" value="ECO:0007669"/>
    <property type="project" value="UniProtKB-KW"/>
</dbReference>
<dbReference type="AlphaFoldDB" id="A0A944DB40"/>
<dbReference type="RefSeq" id="WP_214361063.1">
    <property type="nucleotide sequence ID" value="NZ_JAEKFT010000008.1"/>
</dbReference>
<feature type="transmembrane region" description="Helical" evidence="10">
    <location>
        <begin position="86"/>
        <end position="107"/>
    </location>
</feature>
<evidence type="ECO:0000256" key="3">
    <source>
        <dbReference type="ARBA" id="ARBA00022449"/>
    </source>
</evidence>
<keyword evidence="3" id="KW-0050">Antiport</keyword>
<keyword evidence="6" id="KW-0915">Sodium</keyword>
<evidence type="ECO:0000256" key="10">
    <source>
        <dbReference type="SAM" id="Phobius"/>
    </source>
</evidence>
<protein>
    <submittedName>
        <fullName evidence="12">Cation:proton antiporter</fullName>
    </submittedName>
</protein>
<evidence type="ECO:0000256" key="7">
    <source>
        <dbReference type="ARBA" id="ARBA00023065"/>
    </source>
</evidence>
<name>A0A944DB40_DENI1</name>
<feature type="transmembrane region" description="Helical" evidence="10">
    <location>
        <begin position="46"/>
        <end position="66"/>
    </location>
</feature>
<keyword evidence="4 10" id="KW-0812">Transmembrane</keyword>
<dbReference type="GO" id="GO:1902600">
    <property type="term" value="P:proton transmembrane transport"/>
    <property type="evidence" value="ECO:0007669"/>
    <property type="project" value="InterPro"/>
</dbReference>
<keyword evidence="13" id="KW-1185">Reference proteome</keyword>
<keyword evidence="2" id="KW-0813">Transport</keyword>
<evidence type="ECO:0000259" key="11">
    <source>
        <dbReference type="Pfam" id="PF00999"/>
    </source>
</evidence>
<evidence type="ECO:0000256" key="2">
    <source>
        <dbReference type="ARBA" id="ARBA00022448"/>
    </source>
</evidence>
<dbReference type="Proteomes" id="UP000694660">
    <property type="component" value="Unassembled WGS sequence"/>
</dbReference>
<evidence type="ECO:0000256" key="1">
    <source>
        <dbReference type="ARBA" id="ARBA00004141"/>
    </source>
</evidence>
<accession>A0A944DB40</accession>
<feature type="transmembrane region" description="Helical" evidence="10">
    <location>
        <begin position="274"/>
        <end position="294"/>
    </location>
</feature>
<keyword evidence="8 10" id="KW-0472">Membrane</keyword>
<keyword evidence="7" id="KW-0406">Ion transport</keyword>
<feature type="transmembrane region" description="Helical" evidence="10">
    <location>
        <begin position="306"/>
        <end position="326"/>
    </location>
</feature>
<keyword evidence="9" id="KW-0739">Sodium transport</keyword>
<dbReference type="Gene3D" id="1.20.1530.20">
    <property type="match status" value="1"/>
</dbReference>
<feature type="transmembrane region" description="Helical" evidence="10">
    <location>
        <begin position="188"/>
        <end position="207"/>
    </location>
</feature>
<dbReference type="GO" id="GO:0016020">
    <property type="term" value="C:membrane"/>
    <property type="evidence" value="ECO:0007669"/>
    <property type="project" value="UniProtKB-SubCell"/>
</dbReference>
<feature type="transmembrane region" description="Helical" evidence="10">
    <location>
        <begin position="245"/>
        <end position="262"/>
    </location>
</feature>
<organism evidence="12 13">
    <name type="scientific">Denitromonas iodatirespirans</name>
    <dbReference type="NCBI Taxonomy" id="2795389"/>
    <lineage>
        <taxon>Bacteria</taxon>
        <taxon>Pseudomonadati</taxon>
        <taxon>Pseudomonadota</taxon>
        <taxon>Betaproteobacteria</taxon>
        <taxon>Rhodocyclales</taxon>
        <taxon>Zoogloeaceae</taxon>
        <taxon>Denitromonas</taxon>
    </lineage>
</organism>
<feature type="domain" description="Cation/H+ exchanger transmembrane" evidence="11">
    <location>
        <begin position="15"/>
        <end position="389"/>
    </location>
</feature>
<evidence type="ECO:0000256" key="9">
    <source>
        <dbReference type="ARBA" id="ARBA00023201"/>
    </source>
</evidence>
<dbReference type="InterPro" id="IPR006153">
    <property type="entry name" value="Cation/H_exchanger_TM"/>
</dbReference>
<proteinExistence type="predicted"/>
<reference evidence="13" key="1">
    <citation type="journal article" date="2022" name="ISME J.">
        <title>Genetic and phylogenetic analysis of dissimilatory iodate-reducing bacteria identifies potential niches across the world's oceans.</title>
        <authorList>
            <person name="Reyes-Umana V."/>
            <person name="Henning Z."/>
            <person name="Lee K."/>
            <person name="Barnum T.P."/>
            <person name="Coates J.D."/>
        </authorList>
    </citation>
    <scope>NUCLEOTIDE SEQUENCE [LARGE SCALE GENOMIC DNA]</scope>
    <source>
        <strain evidence="13">IR12</strain>
    </source>
</reference>
<feature type="transmembrane region" description="Helical" evidence="10">
    <location>
        <begin position="338"/>
        <end position="360"/>
    </location>
</feature>
<comment type="caution">
    <text evidence="12">The sequence shown here is derived from an EMBL/GenBank/DDBJ whole genome shotgun (WGS) entry which is preliminary data.</text>
</comment>
<feature type="transmembrane region" description="Helical" evidence="10">
    <location>
        <begin position="372"/>
        <end position="392"/>
    </location>
</feature>
<dbReference type="EMBL" id="JAEKFT010000008">
    <property type="protein sequence ID" value="MBT0961303.1"/>
    <property type="molecule type" value="Genomic_DNA"/>
</dbReference>
<sequence>MSLLSSLLVLIVAARLLGRLFARYKQPEMIGEILAGILLGPALLDLIAPNAALSGVTELAIFLIILNAGLEIRFADILDAMRGRGLLLAVLSFLIPFIGGAAVAAAYEQDMMRMIFLGLCISITALPVAVKLLEGLGILHTRVAKYALATAVANDVAALFILGIVLNMPQNLNLADAAGAVGLATLKLGALALVVLAMNALLTWLETRNVSVHAVPETLIRIFGPEALFGIVIIFVLIFGTISEALGFHFVIGAFFGALFLDKRHFLASRYEDLRATLASITSGFLAPIFFAYLGLEFHPEAFSEFGFPAVVILASILTKLFAGWLGGRIVGMANREAIGLGCVLNGRGVMELVVAGIAFQKGFIGTTMFSTLVLMGILTTFLTPILFKLAFRGDRLARYRDGQVDSQ</sequence>
<feature type="transmembrane region" description="Helical" evidence="10">
    <location>
        <begin position="113"/>
        <end position="134"/>
    </location>
</feature>
<evidence type="ECO:0000256" key="6">
    <source>
        <dbReference type="ARBA" id="ARBA00023053"/>
    </source>
</evidence>
<evidence type="ECO:0000256" key="5">
    <source>
        <dbReference type="ARBA" id="ARBA00022989"/>
    </source>
</evidence>